<sequence>MWYFCKYKDSLGKPNEGLHSYRVFNISIIDVLLTFLLAKFIQYYIMEDTEFSVILFVCFIIGIIIHRIFCVRTQIDKLLFG</sequence>
<evidence type="ECO:0000256" key="1">
    <source>
        <dbReference type="SAM" id="Phobius"/>
    </source>
</evidence>
<dbReference type="AlphaFoldDB" id="A0A6C0KAB1"/>
<feature type="transmembrane region" description="Helical" evidence="1">
    <location>
        <begin position="51"/>
        <end position="70"/>
    </location>
</feature>
<keyword evidence="1" id="KW-1133">Transmembrane helix</keyword>
<feature type="transmembrane region" description="Helical" evidence="1">
    <location>
        <begin position="21"/>
        <end position="45"/>
    </location>
</feature>
<name>A0A6C0KAB1_9ZZZZ</name>
<protein>
    <submittedName>
        <fullName evidence="2">Uncharacterized protein</fullName>
    </submittedName>
</protein>
<evidence type="ECO:0000313" key="2">
    <source>
        <dbReference type="EMBL" id="QHU14985.1"/>
    </source>
</evidence>
<accession>A0A6C0KAB1</accession>
<organism evidence="2">
    <name type="scientific">viral metagenome</name>
    <dbReference type="NCBI Taxonomy" id="1070528"/>
    <lineage>
        <taxon>unclassified sequences</taxon>
        <taxon>metagenomes</taxon>
        <taxon>organismal metagenomes</taxon>
    </lineage>
</organism>
<keyword evidence="1" id="KW-0472">Membrane</keyword>
<keyword evidence="1" id="KW-0812">Transmembrane</keyword>
<reference evidence="2" key="1">
    <citation type="journal article" date="2020" name="Nature">
        <title>Giant virus diversity and host interactions through global metagenomics.</title>
        <authorList>
            <person name="Schulz F."/>
            <person name="Roux S."/>
            <person name="Paez-Espino D."/>
            <person name="Jungbluth S."/>
            <person name="Walsh D.A."/>
            <person name="Denef V.J."/>
            <person name="McMahon K.D."/>
            <person name="Konstantinidis K.T."/>
            <person name="Eloe-Fadrosh E.A."/>
            <person name="Kyrpides N.C."/>
            <person name="Woyke T."/>
        </authorList>
    </citation>
    <scope>NUCLEOTIDE SEQUENCE</scope>
    <source>
        <strain evidence="2">GVMAG-S-1102244-55</strain>
    </source>
</reference>
<proteinExistence type="predicted"/>
<dbReference type="EMBL" id="MN740848">
    <property type="protein sequence ID" value="QHU14985.1"/>
    <property type="molecule type" value="Genomic_DNA"/>
</dbReference>